<keyword evidence="4" id="KW-1185">Reference proteome</keyword>
<dbReference type="InterPro" id="IPR006600">
    <property type="entry name" value="HTH_CenpB_DNA-bd_dom"/>
</dbReference>
<comment type="caution">
    <text evidence="3">The sequence shown here is derived from an EMBL/GenBank/DDBJ whole genome shotgun (WGS) entry which is preliminary data.</text>
</comment>
<keyword evidence="1" id="KW-0238">DNA-binding</keyword>
<dbReference type="PROSITE" id="PS51253">
    <property type="entry name" value="HTH_CENPB"/>
    <property type="match status" value="1"/>
</dbReference>
<reference evidence="3 4" key="1">
    <citation type="submission" date="2014-02" db="EMBL/GenBank/DDBJ databases">
        <title>Single nucleus genome sequencing reveals high similarity among nuclei of an endomycorrhizal fungus.</title>
        <authorList>
            <person name="Lin K."/>
            <person name="Geurts R."/>
            <person name="Zhang Z."/>
            <person name="Limpens E."/>
            <person name="Saunders D.G."/>
            <person name="Mu D."/>
            <person name="Pang E."/>
            <person name="Cao H."/>
            <person name="Cha H."/>
            <person name="Lin T."/>
            <person name="Zhou Q."/>
            <person name="Shang Y."/>
            <person name="Li Y."/>
            <person name="Ivanov S."/>
            <person name="Sharma T."/>
            <person name="Velzen R.V."/>
            <person name="Ruijter N.D."/>
            <person name="Aanen D.K."/>
            <person name="Win J."/>
            <person name="Kamoun S."/>
            <person name="Bisseling T."/>
            <person name="Huang S."/>
        </authorList>
    </citation>
    <scope>NUCLEOTIDE SEQUENCE [LARGE SCALE GENOMIC DNA]</scope>
    <source>
        <strain evidence="4">DAOM197198w</strain>
    </source>
</reference>
<sequence>MNIEGFIGSAGWLNNFKKRHNIKQYNKHGEAQSGPSEEELSKEREKLQELISNFDLEDVFNCDETGKIFI</sequence>
<dbReference type="AlphaFoldDB" id="A0A015MG35"/>
<evidence type="ECO:0000313" key="4">
    <source>
        <dbReference type="Proteomes" id="UP000022910"/>
    </source>
</evidence>
<evidence type="ECO:0000259" key="2">
    <source>
        <dbReference type="PROSITE" id="PS51253"/>
    </source>
</evidence>
<dbReference type="Pfam" id="PF03221">
    <property type="entry name" value="HTH_Tnp_Tc5"/>
    <property type="match status" value="1"/>
</dbReference>
<dbReference type="HOGENOM" id="CLU_190152_0_0_1"/>
<evidence type="ECO:0000313" key="3">
    <source>
        <dbReference type="EMBL" id="EXX65753.1"/>
    </source>
</evidence>
<dbReference type="EMBL" id="JEMT01020609">
    <property type="protein sequence ID" value="EXX65753.1"/>
    <property type="molecule type" value="Genomic_DNA"/>
</dbReference>
<evidence type="ECO:0000256" key="1">
    <source>
        <dbReference type="ARBA" id="ARBA00023125"/>
    </source>
</evidence>
<dbReference type="GO" id="GO:0003677">
    <property type="term" value="F:DNA binding"/>
    <property type="evidence" value="ECO:0007669"/>
    <property type="project" value="UniProtKB-KW"/>
</dbReference>
<protein>
    <recommendedName>
        <fullName evidence="2">HTH CENPB-type domain-containing protein</fullName>
    </recommendedName>
</protein>
<name>A0A015MG35_RHIIW</name>
<gene>
    <name evidence="3" type="ORF">RirG_130240</name>
</gene>
<proteinExistence type="predicted"/>
<accession>A0A015MG35</accession>
<organism evidence="3 4">
    <name type="scientific">Rhizophagus irregularis (strain DAOM 197198w)</name>
    <name type="common">Glomus intraradices</name>
    <dbReference type="NCBI Taxonomy" id="1432141"/>
    <lineage>
        <taxon>Eukaryota</taxon>
        <taxon>Fungi</taxon>
        <taxon>Fungi incertae sedis</taxon>
        <taxon>Mucoromycota</taxon>
        <taxon>Glomeromycotina</taxon>
        <taxon>Glomeromycetes</taxon>
        <taxon>Glomerales</taxon>
        <taxon>Glomeraceae</taxon>
        <taxon>Rhizophagus</taxon>
    </lineage>
</organism>
<feature type="domain" description="HTH CENPB-type" evidence="2">
    <location>
        <begin position="1"/>
        <end position="26"/>
    </location>
</feature>
<dbReference type="Proteomes" id="UP000022910">
    <property type="component" value="Unassembled WGS sequence"/>
</dbReference>